<name>A0ACC1DDW3_9NEOP</name>
<gene>
    <name evidence="1" type="ORF">K1T71_002866</name>
</gene>
<sequence length="509" mass="57535">MAPTRLATKPTAINENLNGIGHGITTRSKQLASLKNHKDGLKVPNKRKADSPLKDVTAKRAAFGDITNAFHKSYGPNEKDKMTVAKKVTVESKILPVVKNIKSQIILNGKQSKAKQLQKAAANAIETVQKHFTKDPPKPIATRTQNGILKNIEKKDKTIKEQNQSSGSDKSRKSDASEPSLYTTALETNSPADTTKEVYTTIRDKLDKVNLDDTADRSLDEETEIVHRVPPGVVDFDQENWNDPLQVSHYAMDIFNYLKSRERLFPIDDYLRRMNGITTWMRALLVDWMVEVQESFELNHETLYLGVKLVDLYLTKSTQKQREHLTKEELQLLGASALFIASKFDERIPPLVDDFLYICDGAYTLSQLLKMEMDILRVVDFDLGIPLSYRFLRRYARCARVSMPTLTLARFVLEQCLLEYSLLGHSDSKMAAAALYLALRMKALGGWTPTLHYYTGYELKDFLPIAIAQNAVLHKKPKAAISTVRNKYSHTIFFEVAKVPLVEDSVLTS</sequence>
<evidence type="ECO:0000313" key="1">
    <source>
        <dbReference type="EMBL" id="KAJ0182144.1"/>
    </source>
</evidence>
<proteinExistence type="predicted"/>
<dbReference type="Proteomes" id="UP000824533">
    <property type="component" value="Linkage Group LG04"/>
</dbReference>
<reference evidence="1 2" key="1">
    <citation type="journal article" date="2021" name="Front. Genet.">
        <title>Chromosome-Level Genome Assembly Reveals Significant Gene Expansion in the Toll and IMD Signaling Pathways of Dendrolimus kikuchii.</title>
        <authorList>
            <person name="Zhou J."/>
            <person name="Wu P."/>
            <person name="Xiong Z."/>
            <person name="Liu N."/>
            <person name="Zhao N."/>
            <person name="Ji M."/>
            <person name="Qiu Y."/>
            <person name="Yang B."/>
        </authorList>
    </citation>
    <scope>NUCLEOTIDE SEQUENCE [LARGE SCALE GENOMIC DNA]</scope>
    <source>
        <strain evidence="1">Ann1</strain>
    </source>
</reference>
<comment type="caution">
    <text evidence="1">The sequence shown here is derived from an EMBL/GenBank/DDBJ whole genome shotgun (WGS) entry which is preliminary data.</text>
</comment>
<organism evidence="1 2">
    <name type="scientific">Dendrolimus kikuchii</name>
    <dbReference type="NCBI Taxonomy" id="765133"/>
    <lineage>
        <taxon>Eukaryota</taxon>
        <taxon>Metazoa</taxon>
        <taxon>Ecdysozoa</taxon>
        <taxon>Arthropoda</taxon>
        <taxon>Hexapoda</taxon>
        <taxon>Insecta</taxon>
        <taxon>Pterygota</taxon>
        <taxon>Neoptera</taxon>
        <taxon>Endopterygota</taxon>
        <taxon>Lepidoptera</taxon>
        <taxon>Glossata</taxon>
        <taxon>Ditrysia</taxon>
        <taxon>Bombycoidea</taxon>
        <taxon>Lasiocampidae</taxon>
        <taxon>Dendrolimus</taxon>
    </lineage>
</organism>
<protein>
    <submittedName>
        <fullName evidence="1">Uncharacterized protein</fullName>
    </submittedName>
</protein>
<evidence type="ECO:0000313" key="2">
    <source>
        <dbReference type="Proteomes" id="UP000824533"/>
    </source>
</evidence>
<accession>A0ACC1DDW3</accession>
<keyword evidence="2" id="KW-1185">Reference proteome</keyword>
<dbReference type="EMBL" id="CM034390">
    <property type="protein sequence ID" value="KAJ0182144.1"/>
    <property type="molecule type" value="Genomic_DNA"/>
</dbReference>